<protein>
    <submittedName>
        <fullName evidence="2">Uncharacterized protein</fullName>
    </submittedName>
</protein>
<accession>A0ABR2XJ89</accession>
<keyword evidence="3" id="KW-1185">Reference proteome</keyword>
<proteinExistence type="predicted"/>
<evidence type="ECO:0000313" key="3">
    <source>
        <dbReference type="Proteomes" id="UP001465668"/>
    </source>
</evidence>
<feature type="compositionally biased region" description="Polar residues" evidence="1">
    <location>
        <begin position="1"/>
        <end position="12"/>
    </location>
</feature>
<comment type="caution">
    <text evidence="2">The sequence shown here is derived from an EMBL/GenBank/DDBJ whole genome shotgun (WGS) entry which is preliminary data.</text>
</comment>
<organism evidence="2 3">
    <name type="scientific">Seiridium cardinale</name>
    <dbReference type="NCBI Taxonomy" id="138064"/>
    <lineage>
        <taxon>Eukaryota</taxon>
        <taxon>Fungi</taxon>
        <taxon>Dikarya</taxon>
        <taxon>Ascomycota</taxon>
        <taxon>Pezizomycotina</taxon>
        <taxon>Sordariomycetes</taxon>
        <taxon>Xylariomycetidae</taxon>
        <taxon>Amphisphaeriales</taxon>
        <taxon>Sporocadaceae</taxon>
        <taxon>Seiridium</taxon>
    </lineage>
</organism>
<name>A0ABR2XJ89_9PEZI</name>
<gene>
    <name evidence="2" type="ORF">SCAR479_09681</name>
</gene>
<sequence>METQLQNDQVRSQGAGLEHKGIIRVRHPRLASSMDRSGPNFPAYQ</sequence>
<evidence type="ECO:0000313" key="2">
    <source>
        <dbReference type="EMBL" id="KAK9773735.1"/>
    </source>
</evidence>
<dbReference type="EMBL" id="JARVKM010000048">
    <property type="protein sequence ID" value="KAK9773735.1"/>
    <property type="molecule type" value="Genomic_DNA"/>
</dbReference>
<evidence type="ECO:0000256" key="1">
    <source>
        <dbReference type="SAM" id="MobiDB-lite"/>
    </source>
</evidence>
<feature type="region of interest" description="Disordered" evidence="1">
    <location>
        <begin position="1"/>
        <end position="45"/>
    </location>
</feature>
<reference evidence="2 3" key="1">
    <citation type="submission" date="2024-02" db="EMBL/GenBank/DDBJ databases">
        <title>First draft genome assembly of two strains of Seiridium cardinale.</title>
        <authorList>
            <person name="Emiliani G."/>
            <person name="Scali E."/>
        </authorList>
    </citation>
    <scope>NUCLEOTIDE SEQUENCE [LARGE SCALE GENOMIC DNA]</scope>
    <source>
        <strain evidence="2 3">BM-138-000479</strain>
    </source>
</reference>
<dbReference type="Proteomes" id="UP001465668">
    <property type="component" value="Unassembled WGS sequence"/>
</dbReference>